<dbReference type="AlphaFoldDB" id="A0A2P2PSM2"/>
<dbReference type="EMBL" id="GGEC01077254">
    <property type="protein sequence ID" value="MBX57738.1"/>
    <property type="molecule type" value="Transcribed_RNA"/>
</dbReference>
<proteinExistence type="predicted"/>
<sequence>MTLHDAGTAKMSGEIKCCIFLVSLKSSILCSDRPLYKH</sequence>
<accession>A0A2P2PSM2</accession>
<reference evidence="1" key="1">
    <citation type="submission" date="2018-02" db="EMBL/GenBank/DDBJ databases">
        <title>Rhizophora mucronata_Transcriptome.</title>
        <authorList>
            <person name="Meera S.P."/>
            <person name="Sreeshan A."/>
            <person name="Augustine A."/>
        </authorList>
    </citation>
    <scope>NUCLEOTIDE SEQUENCE</scope>
    <source>
        <tissue evidence="1">Leaf</tissue>
    </source>
</reference>
<evidence type="ECO:0000313" key="1">
    <source>
        <dbReference type="EMBL" id="MBX57738.1"/>
    </source>
</evidence>
<protein>
    <submittedName>
        <fullName evidence="1">Uncharacterized protein</fullName>
    </submittedName>
</protein>
<organism evidence="1">
    <name type="scientific">Rhizophora mucronata</name>
    <name type="common">Asiatic mangrove</name>
    <dbReference type="NCBI Taxonomy" id="61149"/>
    <lineage>
        <taxon>Eukaryota</taxon>
        <taxon>Viridiplantae</taxon>
        <taxon>Streptophyta</taxon>
        <taxon>Embryophyta</taxon>
        <taxon>Tracheophyta</taxon>
        <taxon>Spermatophyta</taxon>
        <taxon>Magnoliopsida</taxon>
        <taxon>eudicotyledons</taxon>
        <taxon>Gunneridae</taxon>
        <taxon>Pentapetalae</taxon>
        <taxon>rosids</taxon>
        <taxon>fabids</taxon>
        <taxon>Malpighiales</taxon>
        <taxon>Rhizophoraceae</taxon>
        <taxon>Rhizophora</taxon>
    </lineage>
</organism>
<name>A0A2P2PSM2_RHIMU</name>